<dbReference type="Proteomes" id="UP001596142">
    <property type="component" value="Unassembled WGS sequence"/>
</dbReference>
<proteinExistence type="inferred from homology"/>
<keyword evidence="3" id="KW-0028">Amino-acid biosynthesis</keyword>
<dbReference type="EC" id="3.1.3.3" evidence="3"/>
<dbReference type="InterPro" id="IPR006439">
    <property type="entry name" value="HAD-SF_hydro_IA"/>
</dbReference>
<comment type="similarity">
    <text evidence="3">Belongs to the HAD-like hydrolase superfamily.</text>
</comment>
<dbReference type="InterPro" id="IPR051400">
    <property type="entry name" value="HAD-like_hydrolase"/>
</dbReference>
<dbReference type="GO" id="GO:0016787">
    <property type="term" value="F:hydrolase activity"/>
    <property type="evidence" value="ECO:0007669"/>
    <property type="project" value="UniProtKB-KW"/>
</dbReference>
<evidence type="ECO:0000313" key="5">
    <source>
        <dbReference type="Proteomes" id="UP001596142"/>
    </source>
</evidence>
<dbReference type="RefSeq" id="WP_385942972.1">
    <property type="nucleotide sequence ID" value="NZ_JBHSOZ010000010.1"/>
</dbReference>
<dbReference type="Pfam" id="PF00702">
    <property type="entry name" value="Hydrolase"/>
    <property type="match status" value="1"/>
</dbReference>
<keyword evidence="1 3" id="KW-0378">Hydrolase</keyword>
<dbReference type="EMBL" id="JBHSOZ010000010">
    <property type="protein sequence ID" value="MFC5714331.1"/>
    <property type="molecule type" value="Genomic_DNA"/>
</dbReference>
<dbReference type="InterPro" id="IPR044266">
    <property type="entry name" value="PSP_YsaA"/>
</dbReference>
<dbReference type="InterPro" id="IPR036412">
    <property type="entry name" value="HAD-like_sf"/>
</dbReference>
<dbReference type="Gene3D" id="1.20.120.710">
    <property type="entry name" value="Haloacid dehalogenase hydrolase-like domain"/>
    <property type="match status" value="1"/>
</dbReference>
<keyword evidence="2 3" id="KW-0460">Magnesium</keyword>
<keyword evidence="5" id="KW-1185">Reference proteome</keyword>
<name>A0ABW0YQB6_9BACI</name>
<gene>
    <name evidence="4" type="ORF">ACFPU1_16395</name>
</gene>
<evidence type="ECO:0000256" key="3">
    <source>
        <dbReference type="HAMAP-Rule" id="MF_02240"/>
    </source>
</evidence>
<comment type="pathway">
    <text evidence="3">Amino-acid biosynthesis; L-serine biosynthesis; L-serine from 3-phospho-D-glycerate: step 3/3.</text>
</comment>
<dbReference type="SUPFAM" id="SSF56784">
    <property type="entry name" value="HAD-like"/>
    <property type="match status" value="1"/>
</dbReference>
<dbReference type="Gene3D" id="3.40.50.1000">
    <property type="entry name" value="HAD superfamily/HAD-like"/>
    <property type="match status" value="1"/>
</dbReference>
<dbReference type="InterPro" id="IPR023214">
    <property type="entry name" value="HAD_sf"/>
</dbReference>
<dbReference type="PANTHER" id="PTHR46470">
    <property type="entry name" value="N-ACYLNEURAMINATE-9-PHOSPHATASE"/>
    <property type="match status" value="1"/>
</dbReference>
<dbReference type="HAMAP" id="MF_02240">
    <property type="entry name" value="PSP"/>
    <property type="match status" value="1"/>
</dbReference>
<evidence type="ECO:0000313" key="4">
    <source>
        <dbReference type="EMBL" id="MFC5714331.1"/>
    </source>
</evidence>
<organism evidence="4 5">
    <name type="scientific">Thalassorhabdus alkalitolerans</name>
    <dbReference type="NCBI Taxonomy" id="2282697"/>
    <lineage>
        <taxon>Bacteria</taxon>
        <taxon>Bacillati</taxon>
        <taxon>Bacillota</taxon>
        <taxon>Bacilli</taxon>
        <taxon>Bacillales</taxon>
        <taxon>Bacillaceae</taxon>
        <taxon>Thalassorhabdus</taxon>
    </lineage>
</organism>
<accession>A0ABW0YQB6</accession>
<sequence>MIKGVIFDLDDTLLWDKKSVQEAFRETCKEAQKEKGIDPLLLEEKVREEASTLYSSYETFPFTKMIGINPFEGLWGDFTDKTDIGFRKMSKMAPDYRKEAWTRGLKQAGVDDPVFGAYLAERFPHHRRQLPFVYDDTFELLAELQKDYRMLLLTNGSPTLQNEKLEMTPELVPYFDYILVSGAYGRGKPDASIFEHSLSLLNLTKDEAVMIGDNLNTDIKGSNKINMKNIWINRENKEPQPDIPFTEEVKSLKEIPEVLKKWNKN</sequence>
<evidence type="ECO:0000256" key="2">
    <source>
        <dbReference type="ARBA" id="ARBA00022842"/>
    </source>
</evidence>
<comment type="cofactor">
    <cofactor evidence="3">
        <name>Mg(2+)</name>
        <dbReference type="ChEBI" id="CHEBI:18420"/>
    </cofactor>
    <cofactor evidence="3">
        <name>Co(2+)</name>
        <dbReference type="ChEBI" id="CHEBI:48828"/>
    </cofactor>
</comment>
<comment type="catalytic activity">
    <reaction evidence="3">
        <text>O-phospho-L-serine + H2O = L-serine + phosphate</text>
        <dbReference type="Rhea" id="RHEA:21208"/>
        <dbReference type="ChEBI" id="CHEBI:15377"/>
        <dbReference type="ChEBI" id="CHEBI:33384"/>
        <dbReference type="ChEBI" id="CHEBI:43474"/>
        <dbReference type="ChEBI" id="CHEBI:57524"/>
        <dbReference type="EC" id="3.1.3.3"/>
    </reaction>
</comment>
<keyword evidence="3" id="KW-0170">Cobalt</keyword>
<comment type="caution">
    <text evidence="4">The sequence shown here is derived from an EMBL/GenBank/DDBJ whole genome shotgun (WGS) entry which is preliminary data.</text>
</comment>
<reference evidence="5" key="1">
    <citation type="journal article" date="2019" name="Int. J. Syst. Evol. Microbiol.">
        <title>The Global Catalogue of Microorganisms (GCM) 10K type strain sequencing project: providing services to taxonomists for standard genome sequencing and annotation.</title>
        <authorList>
            <consortium name="The Broad Institute Genomics Platform"/>
            <consortium name="The Broad Institute Genome Sequencing Center for Infectious Disease"/>
            <person name="Wu L."/>
            <person name="Ma J."/>
        </authorList>
    </citation>
    <scope>NUCLEOTIDE SEQUENCE [LARGE SCALE GENOMIC DNA]</scope>
    <source>
        <strain evidence="5">CECT 7184</strain>
    </source>
</reference>
<dbReference type="NCBIfam" id="TIGR01549">
    <property type="entry name" value="HAD-SF-IA-v1"/>
    <property type="match status" value="1"/>
</dbReference>
<protein>
    <recommendedName>
        <fullName evidence="3">Phosphoserine phosphatase</fullName>
        <shortName evidence="3">PSP</shortName>
        <ecNumber evidence="3">3.1.3.3</ecNumber>
    </recommendedName>
</protein>
<evidence type="ECO:0000256" key="1">
    <source>
        <dbReference type="ARBA" id="ARBA00022801"/>
    </source>
</evidence>
<dbReference type="PANTHER" id="PTHR46470:SF3">
    <property type="entry name" value="N-ACYLNEURAMINATE-9-PHOSPHATASE"/>
    <property type="match status" value="1"/>
</dbReference>
<dbReference type="SFLD" id="SFLDS00003">
    <property type="entry name" value="Haloacid_Dehalogenase"/>
    <property type="match status" value="1"/>
</dbReference>
<dbReference type="SFLD" id="SFLDG01129">
    <property type="entry name" value="C1.5:_HAD__Beta-PGM__Phosphata"/>
    <property type="match status" value="1"/>
</dbReference>
<comment type="function">
    <text evidence="3">Catalyzes the last step of the phosphorylated serine biosynthetic pathway, i.e. dephosphorylation of O-phospho-L-serine to form L-serine.</text>
</comment>
<comment type="catalytic activity">
    <reaction evidence="3">
        <text>O-phospho-D-serine + H2O = D-serine + phosphate</text>
        <dbReference type="Rhea" id="RHEA:24873"/>
        <dbReference type="ChEBI" id="CHEBI:15377"/>
        <dbReference type="ChEBI" id="CHEBI:35247"/>
        <dbReference type="ChEBI" id="CHEBI:43474"/>
        <dbReference type="ChEBI" id="CHEBI:58680"/>
        <dbReference type="EC" id="3.1.3.3"/>
    </reaction>
</comment>
<keyword evidence="3" id="KW-0718">Serine biosynthesis</keyword>